<reference evidence="4" key="1">
    <citation type="submission" date="2017-02" db="UniProtKB">
        <authorList>
            <consortium name="WormBaseParasite"/>
        </authorList>
    </citation>
    <scope>IDENTIFICATION</scope>
</reference>
<dbReference type="AlphaFoldDB" id="A0A0R3QLW1"/>
<evidence type="ECO:0000256" key="1">
    <source>
        <dbReference type="SAM" id="SignalP"/>
    </source>
</evidence>
<keyword evidence="3" id="KW-1185">Reference proteome</keyword>
<protein>
    <submittedName>
        <fullName evidence="4">Secreted protein</fullName>
    </submittedName>
</protein>
<dbReference type="Proteomes" id="UP000280834">
    <property type="component" value="Unassembled WGS sequence"/>
</dbReference>
<feature type="signal peptide" evidence="1">
    <location>
        <begin position="1"/>
        <end position="20"/>
    </location>
</feature>
<gene>
    <name evidence="2" type="ORF">BTMF_LOCUS6747</name>
</gene>
<evidence type="ECO:0000313" key="2">
    <source>
        <dbReference type="EMBL" id="VDO22585.1"/>
    </source>
</evidence>
<name>A0A0R3QLW1_9BILA</name>
<evidence type="ECO:0000313" key="4">
    <source>
        <dbReference type="WBParaSite" id="BTMF_0000869601-mRNA-1"/>
    </source>
</evidence>
<organism evidence="4">
    <name type="scientific">Brugia timori</name>
    <dbReference type="NCBI Taxonomy" id="42155"/>
    <lineage>
        <taxon>Eukaryota</taxon>
        <taxon>Metazoa</taxon>
        <taxon>Ecdysozoa</taxon>
        <taxon>Nematoda</taxon>
        <taxon>Chromadorea</taxon>
        <taxon>Rhabditida</taxon>
        <taxon>Spirurina</taxon>
        <taxon>Spiruromorpha</taxon>
        <taxon>Filarioidea</taxon>
        <taxon>Onchocercidae</taxon>
        <taxon>Brugia</taxon>
    </lineage>
</organism>
<sequence>MLPYVFFISFILCNCGILLSQDVLCVLLESICTLSVVMSYRWTQCSIFKFIFILKQNSFCLKNVVRYCHRNENSSYVC</sequence>
<evidence type="ECO:0000313" key="3">
    <source>
        <dbReference type="Proteomes" id="UP000280834"/>
    </source>
</evidence>
<dbReference type="WBParaSite" id="BTMF_0000869601-mRNA-1">
    <property type="protein sequence ID" value="BTMF_0000869601-mRNA-1"/>
    <property type="gene ID" value="BTMF_0000869601"/>
</dbReference>
<dbReference type="EMBL" id="UZAG01015695">
    <property type="protein sequence ID" value="VDO22585.1"/>
    <property type="molecule type" value="Genomic_DNA"/>
</dbReference>
<keyword evidence="1" id="KW-0732">Signal</keyword>
<reference evidence="2 3" key="2">
    <citation type="submission" date="2018-11" db="EMBL/GenBank/DDBJ databases">
        <authorList>
            <consortium name="Pathogen Informatics"/>
        </authorList>
    </citation>
    <scope>NUCLEOTIDE SEQUENCE [LARGE SCALE GENOMIC DNA]</scope>
</reference>
<proteinExistence type="predicted"/>
<feature type="chain" id="PRO_5043130695" evidence="1">
    <location>
        <begin position="21"/>
        <end position="78"/>
    </location>
</feature>
<accession>A0A0R3QLW1</accession>